<sequence length="155" mass="16301">MHLRVFAVLAMAASTPLFAQTPAAAGPDFSYATPLPGTWVHGTLADGSQAVFRDASGRPQLTIQCTRSQRRVDILKPASAAAPAVMVWTSGQWRNVPARFDIAQARLAAGLTAMDPLLDAMAFSRGRIAVSVSGGPALVMPVAGEISRVVEDCRV</sequence>
<evidence type="ECO:0000313" key="2">
    <source>
        <dbReference type="EMBL" id="QNN66974.1"/>
    </source>
</evidence>
<protein>
    <submittedName>
        <fullName evidence="2">Uncharacterized protein</fullName>
    </submittedName>
</protein>
<keyword evidence="1" id="KW-0732">Signal</keyword>
<dbReference type="EMBL" id="CP060718">
    <property type="protein sequence ID" value="QNN66974.1"/>
    <property type="molecule type" value="Genomic_DNA"/>
</dbReference>
<reference evidence="2 3" key="1">
    <citation type="submission" date="2020-08" db="EMBL/GenBank/DDBJ databases">
        <title>Genome sequence of Sphingomonas lutea KCTC 23642T.</title>
        <authorList>
            <person name="Hyun D.-W."/>
            <person name="Bae J.-W."/>
        </authorList>
    </citation>
    <scope>NUCLEOTIDE SEQUENCE [LARGE SCALE GENOMIC DNA]</scope>
    <source>
        <strain evidence="2 3">KCTC 23642</strain>
    </source>
</reference>
<evidence type="ECO:0000313" key="3">
    <source>
        <dbReference type="Proteomes" id="UP000515971"/>
    </source>
</evidence>
<feature type="chain" id="PRO_5028849585" evidence="1">
    <location>
        <begin position="20"/>
        <end position="155"/>
    </location>
</feature>
<name>A0A7G9SGJ9_9SPHN</name>
<feature type="signal peptide" evidence="1">
    <location>
        <begin position="1"/>
        <end position="19"/>
    </location>
</feature>
<gene>
    <name evidence="2" type="ORF">H9L13_10040</name>
</gene>
<dbReference type="KEGG" id="slut:H9L13_10040"/>
<evidence type="ECO:0000256" key="1">
    <source>
        <dbReference type="SAM" id="SignalP"/>
    </source>
</evidence>
<dbReference type="AlphaFoldDB" id="A0A7G9SGJ9"/>
<organism evidence="2 3">
    <name type="scientific">Sphingomonas lutea</name>
    <dbReference type="NCBI Taxonomy" id="1045317"/>
    <lineage>
        <taxon>Bacteria</taxon>
        <taxon>Pseudomonadati</taxon>
        <taxon>Pseudomonadota</taxon>
        <taxon>Alphaproteobacteria</taxon>
        <taxon>Sphingomonadales</taxon>
        <taxon>Sphingomonadaceae</taxon>
        <taxon>Sphingomonas</taxon>
    </lineage>
</organism>
<proteinExistence type="predicted"/>
<keyword evidence="3" id="KW-1185">Reference proteome</keyword>
<accession>A0A7G9SGJ9</accession>
<dbReference type="RefSeq" id="WP_187537566.1">
    <property type="nucleotide sequence ID" value="NZ_BAABJT010000001.1"/>
</dbReference>
<dbReference type="Proteomes" id="UP000515971">
    <property type="component" value="Chromosome"/>
</dbReference>